<organism evidence="1 2">
    <name type="scientific">Paulownia witches'-broom phytoplasma</name>
    <dbReference type="NCBI Taxonomy" id="39647"/>
    <lineage>
        <taxon>Bacteria</taxon>
        <taxon>Bacillati</taxon>
        <taxon>Mycoplasmatota</taxon>
        <taxon>Mollicutes</taxon>
        <taxon>Acholeplasmatales</taxon>
        <taxon>Acholeplasmataceae</taxon>
        <taxon>Candidatus Phytoplasma</taxon>
        <taxon>16SrI (Aster yellows group)</taxon>
    </lineage>
</organism>
<reference evidence="1 2" key="1">
    <citation type="journal article" date="2021" name="Mol. Plant">
        <title>Genomic insights into the fast growth of paulownias and the formation of Paulownia witches' broom.</title>
        <authorList>
            <person name="Cao Y."/>
            <person name="Sun G."/>
            <person name="Zhai X."/>
            <person name="Xu P."/>
            <person name="Ma L."/>
            <person name="Deng M."/>
            <person name="Zhao Z."/>
            <person name="Yang H."/>
            <person name="Dong Y."/>
            <person name="Shang Z."/>
            <person name="Lv Y."/>
            <person name="Yan L."/>
            <person name="Liu H."/>
            <person name="Cao X."/>
            <person name="Li B."/>
            <person name="Wang Z."/>
            <person name="Zhao X."/>
            <person name="Yu H."/>
            <person name="Wang F."/>
            <person name="Ma W."/>
            <person name="Huang J."/>
            <person name="Fan G."/>
        </authorList>
    </citation>
    <scope>NUCLEOTIDE SEQUENCE [LARGE SCALE GENOMIC DNA]</scope>
    <source>
        <strain evidence="1 2">Zhengzhou</strain>
    </source>
</reference>
<dbReference type="RefSeq" id="WP_219475294.1">
    <property type="nucleotide sequence ID" value="NZ_BSCX01000031.1"/>
</dbReference>
<dbReference type="Proteomes" id="UP000825369">
    <property type="component" value="Chromosome"/>
</dbReference>
<evidence type="ECO:0000313" key="2">
    <source>
        <dbReference type="Proteomes" id="UP000825369"/>
    </source>
</evidence>
<accession>A0ABX8TPJ5</accession>
<name>A0ABX8TPJ5_9MOLU</name>
<sequence length="140" mass="16906">MNKFNELSKIYDLESFKDNEIKKEIIIFFEKQNDQTYPKNLIIEYRSRIGVRSLCNSIMNKFNLSYNIILGGNINSSFFKSQYYNNNKNINIFFHEDKELIKNNFLEKILNREDFIIKPLYEQSKIISMQEKLNIFLCDF</sequence>
<gene>
    <name evidence="1" type="ORF">HGD80_01510</name>
</gene>
<protein>
    <submittedName>
        <fullName evidence="1">Threonine synthase</fullName>
    </submittedName>
</protein>
<keyword evidence="2" id="KW-1185">Reference proteome</keyword>
<dbReference type="EMBL" id="CP066882">
    <property type="protein sequence ID" value="QYC31249.1"/>
    <property type="molecule type" value="Genomic_DNA"/>
</dbReference>
<proteinExistence type="predicted"/>
<evidence type="ECO:0000313" key="1">
    <source>
        <dbReference type="EMBL" id="QYC31249.1"/>
    </source>
</evidence>